<dbReference type="GeneID" id="18935937"/>
<evidence type="ECO:0000313" key="2">
    <source>
        <dbReference type="EMBL" id="EGG02214.1"/>
    </source>
</evidence>
<proteinExistence type="predicted"/>
<dbReference type="EMBL" id="GL883132">
    <property type="protein sequence ID" value="EGG02214.1"/>
    <property type="molecule type" value="Genomic_DNA"/>
</dbReference>
<organism evidence="3">
    <name type="scientific">Melampsora larici-populina (strain 98AG31 / pathotype 3-4-7)</name>
    <name type="common">Poplar leaf rust fungus</name>
    <dbReference type="NCBI Taxonomy" id="747676"/>
    <lineage>
        <taxon>Eukaryota</taxon>
        <taxon>Fungi</taxon>
        <taxon>Dikarya</taxon>
        <taxon>Basidiomycota</taxon>
        <taxon>Pucciniomycotina</taxon>
        <taxon>Pucciniomycetes</taxon>
        <taxon>Pucciniales</taxon>
        <taxon>Melampsoraceae</taxon>
        <taxon>Melampsora</taxon>
    </lineage>
</organism>
<sequence length="959" mass="108943">MPPKKKIQTTKNDTRSIKDYFKKPTNLPKETDSSKDKSSFSIIIPSISDIDGSPATRLRSRQQEEISSKKPSSSIQTRASSHPPSPTKPKTAQSKKKSPSKLTPNKPVGSMNQTDETNSKLLDSERRLTRSSTKPVEEANSPTKRSTRSSTRVSDMDASSASPAKRRVSEVAQEAKDKRQSEIATRKSSLTPLQTCSPVTRTTEININDDIIPSSPLTELDEPLETGGSKAFFPGTLPPSGPQTSQSGLSSPTSPTTPPPSVTPVMQVTAPTTSLSDDDELEDPDLLFLSRVEQNLQDSPRRTQKKTPVNSLASSKPLKKSTRIVPSRPIYNPQIHASMSVQRTSVHSLESMIKSVKAAEKRSKSFKRSHEEYLRLGCDQLEIPEELPERFSKMNDNLLKPSNGIETDEAETSLMELDDEELEEISKEDVEKIGVLPMILEDDQSHGQTKKAQNERYRKLKESLLKDVDKGKQSKKLEEDRKSRSIFVENRFSSDSIQPDLVTHQINLSLKDEVSRLHEADYDVDMMIQVEKAVLEEMIDYLNYGWTHPDAVPVDLFSFLPSSLMQPSAESPTQRLILELLFRIISNPACPVELSYKCLINFSKACEIFKVKMDKDWQSMIRSSFLSLGIKSQYLKFSTDEMEEDLSDSNTIAPLKETLHTLRSVLQVVEILLSSGCFSTDIAQRWILLIIFRLTIDPHTSELSQDLSRIILRLLSLPVSNSTATLLLENFIEIGKGLKSWKSRMEFVKRMPNELEFRKWGAMVMIDLVEENDLEMVKRSISYIVKRSRAFTVAPSARELYNLVIDGHPKYSELSMKSEEESYEASYKLRKIFQRTTEDLIEDEEMGEVIGLMRFGLHGLWDYLCDESHKKEIKIKLKDGENIKGNLWIMKLWDGLKEYETSINTMGYGDEKIQERLRLKNLVTGLMMMIKFQDEEAVQQVKNIYRDGQMKLDRFVLRK</sequence>
<dbReference type="OrthoDB" id="2502962at2759"/>
<feature type="compositionally biased region" description="Polar residues" evidence="1">
    <location>
        <begin position="110"/>
        <end position="121"/>
    </location>
</feature>
<feature type="compositionally biased region" description="Low complexity" evidence="1">
    <location>
        <begin position="141"/>
        <end position="153"/>
    </location>
</feature>
<dbReference type="AlphaFoldDB" id="F4RZE8"/>
<dbReference type="RefSeq" id="XP_007414471.1">
    <property type="nucleotide sequence ID" value="XM_007414409.1"/>
</dbReference>
<protein>
    <submittedName>
        <fullName evidence="2">Uncharacterized protein</fullName>
    </submittedName>
</protein>
<evidence type="ECO:0000313" key="3">
    <source>
        <dbReference type="Proteomes" id="UP000001072"/>
    </source>
</evidence>
<evidence type="ECO:0000256" key="1">
    <source>
        <dbReference type="SAM" id="MobiDB-lite"/>
    </source>
</evidence>
<feature type="compositionally biased region" description="Polar residues" evidence="1">
    <location>
        <begin position="186"/>
        <end position="206"/>
    </location>
</feature>
<dbReference type="HOGENOM" id="CLU_307970_0_0_1"/>
<accession>F4RZE8</accession>
<dbReference type="Proteomes" id="UP000001072">
    <property type="component" value="Unassembled WGS sequence"/>
</dbReference>
<feature type="compositionally biased region" description="Basic and acidic residues" evidence="1">
    <location>
        <begin position="29"/>
        <end position="38"/>
    </location>
</feature>
<name>F4RZE8_MELLP</name>
<feature type="compositionally biased region" description="Basic and acidic residues" evidence="1">
    <location>
        <begin position="167"/>
        <end position="185"/>
    </location>
</feature>
<feature type="compositionally biased region" description="Basic and acidic residues" evidence="1">
    <location>
        <begin position="12"/>
        <end position="22"/>
    </location>
</feature>
<keyword evidence="3" id="KW-1185">Reference proteome</keyword>
<feature type="compositionally biased region" description="Low complexity" evidence="1">
    <location>
        <begin position="242"/>
        <end position="254"/>
    </location>
</feature>
<feature type="region of interest" description="Disordered" evidence="1">
    <location>
        <begin position="1"/>
        <end position="280"/>
    </location>
</feature>
<feature type="compositionally biased region" description="Low complexity" evidence="1">
    <location>
        <begin position="39"/>
        <end position="54"/>
    </location>
</feature>
<gene>
    <name evidence="2" type="ORF">MELLADRAFT_91538</name>
</gene>
<reference evidence="3" key="1">
    <citation type="journal article" date="2011" name="Proc. Natl. Acad. Sci. U.S.A.">
        <title>Obligate biotrophy features unraveled by the genomic analysis of rust fungi.</title>
        <authorList>
            <person name="Duplessis S."/>
            <person name="Cuomo C.A."/>
            <person name="Lin Y.-C."/>
            <person name="Aerts A."/>
            <person name="Tisserant E."/>
            <person name="Veneault-Fourrey C."/>
            <person name="Joly D.L."/>
            <person name="Hacquard S."/>
            <person name="Amselem J."/>
            <person name="Cantarel B.L."/>
            <person name="Chiu R."/>
            <person name="Coutinho P.M."/>
            <person name="Feau N."/>
            <person name="Field M."/>
            <person name="Frey P."/>
            <person name="Gelhaye E."/>
            <person name="Goldberg J."/>
            <person name="Grabherr M.G."/>
            <person name="Kodira C.D."/>
            <person name="Kohler A."/>
            <person name="Kuees U."/>
            <person name="Lindquist E.A."/>
            <person name="Lucas S.M."/>
            <person name="Mago R."/>
            <person name="Mauceli E."/>
            <person name="Morin E."/>
            <person name="Murat C."/>
            <person name="Pangilinan J.L."/>
            <person name="Park R."/>
            <person name="Pearson M."/>
            <person name="Quesneville H."/>
            <person name="Rouhier N."/>
            <person name="Sakthikumar S."/>
            <person name="Salamov A.A."/>
            <person name="Schmutz J."/>
            <person name="Selles B."/>
            <person name="Shapiro H."/>
            <person name="Tanguay P."/>
            <person name="Tuskan G.A."/>
            <person name="Henrissat B."/>
            <person name="Van de Peer Y."/>
            <person name="Rouze P."/>
            <person name="Ellis J.G."/>
            <person name="Dodds P.N."/>
            <person name="Schein J.E."/>
            <person name="Zhong S."/>
            <person name="Hamelin R.C."/>
            <person name="Grigoriev I.V."/>
            <person name="Szabo L.J."/>
            <person name="Martin F."/>
        </authorList>
    </citation>
    <scope>NUCLEOTIDE SEQUENCE [LARGE SCALE GENOMIC DNA]</scope>
    <source>
        <strain evidence="3">98AG31 / pathotype 3-4-7</strain>
    </source>
</reference>
<feature type="region of interest" description="Disordered" evidence="1">
    <location>
        <begin position="294"/>
        <end position="331"/>
    </location>
</feature>
<dbReference type="VEuPathDB" id="FungiDB:MELLADRAFT_91538"/>
<dbReference type="STRING" id="747676.F4RZE8"/>
<dbReference type="KEGG" id="mlr:MELLADRAFT_91538"/>
<dbReference type="InParanoid" id="F4RZE8"/>